<evidence type="ECO:0000259" key="1">
    <source>
        <dbReference type="PROSITE" id="PS51186"/>
    </source>
</evidence>
<evidence type="ECO:0000313" key="3">
    <source>
        <dbReference type="Proteomes" id="UP000219374"/>
    </source>
</evidence>
<evidence type="ECO:0000313" key="2">
    <source>
        <dbReference type="EMBL" id="SOD50647.1"/>
    </source>
</evidence>
<sequence length="206" mass="22759">MDGSHLPDAWREVPRLSGRYARLEAMRREHADGLRAALAGDELARLWYTGVPSVAGVDAYVDAALEAQASGRALPFVIRDAGGAIVGSTRFYDLEPGVPRLSIGYTWYAPQAQRTGVNTESKLLLLTHAFEALGCISVVFETSWFNQRSRAAIARLGAKQDGVLRNHRRHADGSPRDTVVFSIIDSEWQGAKRNLLFKLQQHESTQ</sequence>
<organism evidence="2 3">
    <name type="scientific">Pseudoxanthomonas wuyuanensis</name>
    <dbReference type="NCBI Taxonomy" id="1073196"/>
    <lineage>
        <taxon>Bacteria</taxon>
        <taxon>Pseudomonadati</taxon>
        <taxon>Pseudomonadota</taxon>
        <taxon>Gammaproteobacteria</taxon>
        <taxon>Lysobacterales</taxon>
        <taxon>Lysobacteraceae</taxon>
        <taxon>Pseudoxanthomonas</taxon>
    </lineage>
</organism>
<dbReference type="Pfam" id="PF13302">
    <property type="entry name" value="Acetyltransf_3"/>
    <property type="match status" value="1"/>
</dbReference>
<keyword evidence="2" id="KW-0808">Transferase</keyword>
<dbReference type="PANTHER" id="PTHR43610">
    <property type="entry name" value="BLL6696 PROTEIN"/>
    <property type="match status" value="1"/>
</dbReference>
<accession>A0A286CW85</accession>
<dbReference type="RefSeq" id="WP_097120042.1">
    <property type="nucleotide sequence ID" value="NZ_OCND01000001.1"/>
</dbReference>
<dbReference type="EMBL" id="OCND01000001">
    <property type="protein sequence ID" value="SOD50647.1"/>
    <property type="molecule type" value="Genomic_DNA"/>
</dbReference>
<protein>
    <submittedName>
        <fullName evidence="2">Protein N-acetyltransferase, RimJ/RimL family</fullName>
    </submittedName>
</protein>
<reference evidence="2 3" key="1">
    <citation type="submission" date="2017-09" db="EMBL/GenBank/DDBJ databases">
        <authorList>
            <person name="Ehlers B."/>
            <person name="Leendertz F.H."/>
        </authorList>
    </citation>
    <scope>NUCLEOTIDE SEQUENCE [LARGE SCALE GENOMIC DNA]</scope>
    <source>
        <strain evidence="2 3">CGMCC 1.10978</strain>
    </source>
</reference>
<dbReference type="PROSITE" id="PS51186">
    <property type="entry name" value="GNAT"/>
    <property type="match status" value="1"/>
</dbReference>
<dbReference type="GO" id="GO:0016747">
    <property type="term" value="F:acyltransferase activity, transferring groups other than amino-acyl groups"/>
    <property type="evidence" value="ECO:0007669"/>
    <property type="project" value="InterPro"/>
</dbReference>
<feature type="domain" description="N-acetyltransferase" evidence="1">
    <location>
        <begin position="32"/>
        <end position="180"/>
    </location>
</feature>
<dbReference type="Proteomes" id="UP000219374">
    <property type="component" value="Unassembled WGS sequence"/>
</dbReference>
<dbReference type="InterPro" id="IPR000182">
    <property type="entry name" value="GNAT_dom"/>
</dbReference>
<name>A0A286CW85_9GAMM</name>
<dbReference type="PANTHER" id="PTHR43610:SF1">
    <property type="entry name" value="N-ACETYLTRANSFERASE DOMAIN-CONTAINING PROTEIN"/>
    <property type="match status" value="1"/>
</dbReference>
<dbReference type="InterPro" id="IPR016181">
    <property type="entry name" value="Acyl_CoA_acyltransferase"/>
</dbReference>
<gene>
    <name evidence="2" type="ORF">SAMN06296416_101233</name>
</gene>
<keyword evidence="3" id="KW-1185">Reference proteome</keyword>
<proteinExistence type="predicted"/>
<dbReference type="Gene3D" id="3.40.630.30">
    <property type="match status" value="1"/>
</dbReference>
<dbReference type="AlphaFoldDB" id="A0A286CW85"/>
<dbReference type="SUPFAM" id="SSF55729">
    <property type="entry name" value="Acyl-CoA N-acyltransferases (Nat)"/>
    <property type="match status" value="1"/>
</dbReference>
<dbReference type="OrthoDB" id="5295305at2"/>